<organism evidence="4">
    <name type="scientific">Medioppia subpectinata</name>
    <dbReference type="NCBI Taxonomy" id="1979941"/>
    <lineage>
        <taxon>Eukaryota</taxon>
        <taxon>Metazoa</taxon>
        <taxon>Ecdysozoa</taxon>
        <taxon>Arthropoda</taxon>
        <taxon>Chelicerata</taxon>
        <taxon>Arachnida</taxon>
        <taxon>Acari</taxon>
        <taxon>Acariformes</taxon>
        <taxon>Sarcoptiformes</taxon>
        <taxon>Oribatida</taxon>
        <taxon>Brachypylina</taxon>
        <taxon>Oppioidea</taxon>
        <taxon>Oppiidae</taxon>
        <taxon>Medioppia</taxon>
    </lineage>
</organism>
<keyword evidence="5" id="KW-1185">Reference proteome</keyword>
<dbReference type="InterPro" id="IPR050115">
    <property type="entry name" value="Proteasome_alpha"/>
</dbReference>
<reference evidence="4" key="1">
    <citation type="submission" date="2020-11" db="EMBL/GenBank/DDBJ databases">
        <authorList>
            <person name="Tran Van P."/>
        </authorList>
    </citation>
    <scope>NUCLEOTIDE SEQUENCE</scope>
</reference>
<feature type="domain" description="Proteasome alpha-type subunits" evidence="3">
    <location>
        <begin position="10"/>
        <end position="31"/>
    </location>
</feature>
<protein>
    <recommendedName>
        <fullName evidence="3">Proteasome alpha-type subunits domain-containing protein</fullName>
    </recommendedName>
</protein>
<evidence type="ECO:0000313" key="4">
    <source>
        <dbReference type="EMBL" id="CAD7619518.1"/>
    </source>
</evidence>
<dbReference type="InterPro" id="IPR001353">
    <property type="entry name" value="Proteasome_sua/b"/>
</dbReference>
<dbReference type="Pfam" id="PF00227">
    <property type="entry name" value="Proteasome"/>
    <property type="match status" value="1"/>
</dbReference>
<dbReference type="GO" id="GO:0006511">
    <property type="term" value="P:ubiquitin-dependent protein catabolic process"/>
    <property type="evidence" value="ECO:0007669"/>
    <property type="project" value="InterPro"/>
</dbReference>
<comment type="function">
    <text evidence="1">The proteasome is a multicatalytic proteinase complex which is characterized by its ability to cleave peptides with Arg, Phe, Tyr, Leu, and Glu adjacent to the leaving group at neutral or slightly basic pH. The proteasome has an ATP-dependent proteolytic activity.</text>
</comment>
<sequence length="315" mass="35496">MNPHMSSFNYDSYIMFNPEGKVMQLDYARRATELGNTCVAVKGKDCGVLVAHNPLRSKLAHPQNKIYTISDNENCTALFTFSGITNDGLSIVEYLKDNALVENVVKDRNIHPIHVFDDLVVSMSFSALTGQSRLCGVSGILLTSESSGRVSITIINPDGKVSSVKGGSIGNRNQSCRTILEDEVDNFESMDVNELILVGLRSAVRRNLLSRGIPLSLKYRIWTKLIPRADCDYERYRAQPSSCEYQIHCFEPDLLERRSEELLEYLAQIDQAEINEELVVNIVQAFIKKSKDIMYTYKIIADIRCEELSDNLPIK</sequence>
<accession>A0A7R9KD80</accession>
<name>A0A7R9KD80_9ACAR</name>
<dbReference type="Proteomes" id="UP000759131">
    <property type="component" value="Unassembled WGS sequence"/>
</dbReference>
<dbReference type="SMART" id="SM00948">
    <property type="entry name" value="Proteasome_A_N"/>
    <property type="match status" value="1"/>
</dbReference>
<dbReference type="GO" id="GO:0019773">
    <property type="term" value="C:proteasome core complex, alpha-subunit complex"/>
    <property type="evidence" value="ECO:0007669"/>
    <property type="project" value="InterPro"/>
</dbReference>
<proteinExistence type="predicted"/>
<gene>
    <name evidence="4" type="ORF">OSB1V03_LOCUS19</name>
</gene>
<evidence type="ECO:0000256" key="1">
    <source>
        <dbReference type="ARBA" id="ARBA00002000"/>
    </source>
</evidence>
<evidence type="ECO:0000259" key="3">
    <source>
        <dbReference type="SMART" id="SM00948"/>
    </source>
</evidence>
<evidence type="ECO:0000313" key="5">
    <source>
        <dbReference type="Proteomes" id="UP000759131"/>
    </source>
</evidence>
<keyword evidence="2" id="KW-0647">Proteasome</keyword>
<evidence type="ECO:0000256" key="2">
    <source>
        <dbReference type="ARBA" id="ARBA00022942"/>
    </source>
</evidence>
<dbReference type="OrthoDB" id="431557at2759"/>
<dbReference type="EMBL" id="OC854578">
    <property type="protein sequence ID" value="CAD7619518.1"/>
    <property type="molecule type" value="Genomic_DNA"/>
</dbReference>
<dbReference type="EMBL" id="CAJPIZ010000003">
    <property type="protein sequence ID" value="CAG2099948.1"/>
    <property type="molecule type" value="Genomic_DNA"/>
</dbReference>
<dbReference type="Gene3D" id="3.60.20.10">
    <property type="entry name" value="Glutamine Phosphoribosylpyrophosphate, subunit 1, domain 1"/>
    <property type="match status" value="1"/>
</dbReference>
<dbReference type="AlphaFoldDB" id="A0A7R9KD80"/>
<dbReference type="SUPFAM" id="SSF56235">
    <property type="entry name" value="N-terminal nucleophile aminohydrolases (Ntn hydrolases)"/>
    <property type="match status" value="1"/>
</dbReference>
<dbReference type="PANTHER" id="PTHR11599">
    <property type="entry name" value="PROTEASOME SUBUNIT ALPHA/BETA"/>
    <property type="match status" value="1"/>
</dbReference>
<dbReference type="InterPro" id="IPR029055">
    <property type="entry name" value="Ntn_hydrolases_N"/>
</dbReference>
<dbReference type="InterPro" id="IPR000426">
    <property type="entry name" value="Proteasome_asu_N"/>
</dbReference>